<dbReference type="EMBL" id="LNNH01000059">
    <property type="protein sequence ID" value="KWW10905.1"/>
    <property type="molecule type" value="Genomic_DNA"/>
</dbReference>
<dbReference type="Gene3D" id="3.40.50.450">
    <property type="match status" value="1"/>
</dbReference>
<proteinExistence type="inferred from homology"/>
<dbReference type="SUPFAM" id="SSF102405">
    <property type="entry name" value="MCP/YpsA-like"/>
    <property type="match status" value="1"/>
</dbReference>
<dbReference type="NCBIfam" id="TIGR00732">
    <property type="entry name" value="dprA"/>
    <property type="match status" value="1"/>
</dbReference>
<dbReference type="InterPro" id="IPR003488">
    <property type="entry name" value="DprA"/>
</dbReference>
<evidence type="ECO:0000259" key="2">
    <source>
        <dbReference type="Pfam" id="PF02481"/>
    </source>
</evidence>
<keyword evidence="4" id="KW-1185">Reference proteome</keyword>
<comment type="caution">
    <text evidence="3">The sequence shown here is derived from an EMBL/GenBank/DDBJ whole genome shotgun (WGS) entry which is preliminary data.</text>
</comment>
<dbReference type="RefSeq" id="WP_061144608.1">
    <property type="nucleotide sequence ID" value="NZ_LNNH01000059.1"/>
</dbReference>
<protein>
    <submittedName>
        <fullName evidence="3">DNA processing protein DprA</fullName>
    </submittedName>
</protein>
<evidence type="ECO:0000313" key="4">
    <source>
        <dbReference type="Proteomes" id="UP000064189"/>
    </source>
</evidence>
<reference evidence="3 4" key="1">
    <citation type="submission" date="2015-11" db="EMBL/GenBank/DDBJ databases">
        <title>Genome Sequence of Bacillus simplex strain VanAntwerpen2.</title>
        <authorList>
            <person name="Couger M.B."/>
        </authorList>
    </citation>
    <scope>NUCLEOTIDE SEQUENCE [LARGE SCALE GENOMIC DNA]</scope>
    <source>
        <strain evidence="3 4">VanAntwerpen02</strain>
    </source>
</reference>
<evidence type="ECO:0000313" key="3">
    <source>
        <dbReference type="EMBL" id="KWW10905.1"/>
    </source>
</evidence>
<dbReference type="AlphaFoldDB" id="A0A125QQV6"/>
<dbReference type="Proteomes" id="UP000064189">
    <property type="component" value="Unassembled WGS sequence"/>
</dbReference>
<dbReference type="GO" id="GO:0009294">
    <property type="term" value="P:DNA-mediated transformation"/>
    <property type="evidence" value="ECO:0007669"/>
    <property type="project" value="InterPro"/>
</dbReference>
<comment type="similarity">
    <text evidence="1">Belongs to the DprA/Smf family.</text>
</comment>
<feature type="domain" description="Smf/DprA SLOG" evidence="2">
    <location>
        <begin position="79"/>
        <end position="287"/>
    </location>
</feature>
<name>A0A125QQV6_9BACI</name>
<accession>A0A125QQV6</accession>
<evidence type="ECO:0000256" key="1">
    <source>
        <dbReference type="ARBA" id="ARBA00006525"/>
    </source>
</evidence>
<dbReference type="PANTHER" id="PTHR43022:SF1">
    <property type="entry name" value="PROTEIN SMF"/>
    <property type="match status" value="1"/>
</dbReference>
<dbReference type="PANTHER" id="PTHR43022">
    <property type="entry name" value="PROTEIN SMF"/>
    <property type="match status" value="1"/>
</dbReference>
<gene>
    <name evidence="3" type="ORF">AS888_10850</name>
</gene>
<organism evidence="3 4">
    <name type="scientific">Peribacillus simplex</name>
    <dbReference type="NCBI Taxonomy" id="1478"/>
    <lineage>
        <taxon>Bacteria</taxon>
        <taxon>Bacillati</taxon>
        <taxon>Bacillota</taxon>
        <taxon>Bacilli</taxon>
        <taxon>Bacillales</taxon>
        <taxon>Bacillaceae</taxon>
        <taxon>Peribacillus</taxon>
    </lineage>
</organism>
<dbReference type="Pfam" id="PF02481">
    <property type="entry name" value="DNA_processg_A"/>
    <property type="match status" value="1"/>
</dbReference>
<dbReference type="InterPro" id="IPR057666">
    <property type="entry name" value="DrpA_SLOG"/>
</dbReference>
<sequence>MNRIEKLIHLHHCRGAGWKTIQTIMSNDPSLSSLFTTKRNEWVKLLPIPSNKLNLFLKDLHSLNTLEKLKRYEDSQIHWLTILDDDYPFLLKQIFDPPWVLYYKGDKKLLSRSDTLGVVGTRKPTSYGLEALKTILLPLVKKKYVIISGVAAGIDSRAHEITLDADGDTIGILGGGLMQIYPKSNIPLAERIMAKGVLISETPPEMRAEPWMFPLRNRIISGLSQGVFVVEAKEKSGSLITAQTALEQGREVFALPGNVTSPESIGTNQLISDGAKLVLNSKQIEEEFFRNII</sequence>